<gene>
    <name evidence="6" type="ORF">MtrunA17_Chr2g0294471</name>
</gene>
<proteinExistence type="inferred from homology"/>
<name>A0A396J7Z1_MEDTR</name>
<dbReference type="AlphaFoldDB" id="A0A396J7Z1"/>
<evidence type="ECO:0000256" key="2">
    <source>
        <dbReference type="ARBA" id="ARBA00023015"/>
    </source>
</evidence>
<dbReference type="PROSITE" id="PS50985">
    <property type="entry name" value="GRAS"/>
    <property type="match status" value="1"/>
</dbReference>
<dbReference type="InterPro" id="IPR005202">
    <property type="entry name" value="TF_GRAS"/>
</dbReference>
<comment type="caution">
    <text evidence="5">Lacks conserved residue(s) required for the propagation of feature annotation.</text>
</comment>
<keyword evidence="4" id="KW-0539">Nucleus</keyword>
<dbReference type="Gramene" id="rna8842">
    <property type="protein sequence ID" value="RHN73064.1"/>
    <property type="gene ID" value="gene8842"/>
</dbReference>
<evidence type="ECO:0000256" key="5">
    <source>
        <dbReference type="PROSITE-ProRule" id="PRU01191"/>
    </source>
</evidence>
<accession>A0A396J7Z1</accession>
<dbReference type="GO" id="GO:0005634">
    <property type="term" value="C:nucleus"/>
    <property type="evidence" value="ECO:0007669"/>
    <property type="project" value="UniProtKB-SubCell"/>
</dbReference>
<protein>
    <submittedName>
        <fullName evidence="6">Putative transcription factor GRAS family</fullName>
    </submittedName>
</protein>
<evidence type="ECO:0000256" key="4">
    <source>
        <dbReference type="ARBA" id="ARBA00023242"/>
    </source>
</evidence>
<evidence type="ECO:0000313" key="6">
    <source>
        <dbReference type="EMBL" id="RHN73064.1"/>
    </source>
</evidence>
<dbReference type="PANTHER" id="PTHR31636">
    <property type="entry name" value="OSJNBA0084A10.13 PROTEIN-RELATED"/>
    <property type="match status" value="1"/>
</dbReference>
<feature type="region of interest" description="Leucine repeat II (LRII)" evidence="5">
    <location>
        <begin position="366"/>
        <end position="398"/>
    </location>
</feature>
<organism evidence="6">
    <name type="scientific">Medicago truncatula</name>
    <name type="common">Barrel medic</name>
    <name type="synonym">Medicago tribuloides</name>
    <dbReference type="NCBI Taxonomy" id="3880"/>
    <lineage>
        <taxon>Eukaryota</taxon>
        <taxon>Viridiplantae</taxon>
        <taxon>Streptophyta</taxon>
        <taxon>Embryophyta</taxon>
        <taxon>Tracheophyta</taxon>
        <taxon>Spermatophyta</taxon>
        <taxon>Magnoliopsida</taxon>
        <taxon>eudicotyledons</taxon>
        <taxon>Gunneridae</taxon>
        <taxon>Pentapetalae</taxon>
        <taxon>rosids</taxon>
        <taxon>fabids</taxon>
        <taxon>Fabales</taxon>
        <taxon>Fabaceae</taxon>
        <taxon>Papilionoideae</taxon>
        <taxon>50 kb inversion clade</taxon>
        <taxon>NPAAA clade</taxon>
        <taxon>Hologalegina</taxon>
        <taxon>IRL clade</taxon>
        <taxon>Trifolieae</taxon>
        <taxon>Medicago</taxon>
    </lineage>
</organism>
<sequence length="578" mass="65979">MMENLWEFGEFSFDTTKNVKFSVAEDLGDCNGIESLCSNFGFFEDDPSQEEELLLSTNQQKYHHQPYLDYEAFDNFNIDMVHFDEQQCPTRILPFCDRKKDNQYYQPSPLTPVEILKNYGKGFKRLSPDEGKILHPVNDFDLVTDNQNESKLSTGDIMKIAGTRFIQSSSSSESISGLILNHPFGFSFSGLSDEEKEDVSLAESLLACAEKVGYQQFQRARNFLPHISSLSSKTGNPVKRVVHYFAEALFQRIDKETGRVSSNNTQKIETLFDPEEVSKDLNPTLIAFFEELPFVKVSMFTCVQALIENLKDAKKIHVIDLEIRKGLHWTILMQALQSRTECPLELLKITAIATGNTYTSKLIVEDTGKKLEDFAQSLNIPFLFDTIIVSNLSHLREDLFKKDSEETVAVYSQFALRSNIQQSDQLETVMKVVRTINPIVMVVAETEANHNSKSFVNRFIEALFYFSALFDCLEDCMKGDEKNRMIIESLYFSYGIRNILAEGVERKSTDVKIDVWRAFFARFGMVETKLSMKSLYQAELVAKRFPCGNSCTFDMNGHCLLVGWKGTPINSVSVWKFI</sequence>
<dbReference type="Proteomes" id="UP000265566">
    <property type="component" value="Chromosome 2"/>
</dbReference>
<dbReference type="Pfam" id="PF03514">
    <property type="entry name" value="GRAS"/>
    <property type="match status" value="1"/>
</dbReference>
<comment type="similarity">
    <text evidence="5">Belongs to the GRAS family.</text>
</comment>
<keyword evidence="3" id="KW-0804">Transcription</keyword>
<reference evidence="6" key="1">
    <citation type="journal article" date="2018" name="Nat. Plants">
        <title>Whole-genome landscape of Medicago truncatula symbiotic genes.</title>
        <authorList>
            <person name="Pecrix Y."/>
            <person name="Gamas P."/>
            <person name="Carrere S."/>
        </authorList>
    </citation>
    <scope>NUCLEOTIDE SEQUENCE</scope>
    <source>
        <tissue evidence="6">Leaves</tissue>
    </source>
</reference>
<comment type="caution">
    <text evidence="6">The sequence shown here is derived from an EMBL/GenBank/DDBJ whole genome shotgun (WGS) entry which is preliminary data.</text>
</comment>
<keyword evidence="2" id="KW-0805">Transcription regulation</keyword>
<evidence type="ECO:0000256" key="3">
    <source>
        <dbReference type="ARBA" id="ARBA00023163"/>
    </source>
</evidence>
<feature type="region of interest" description="VHIID" evidence="5">
    <location>
        <begin position="285"/>
        <end position="350"/>
    </location>
</feature>
<dbReference type="EMBL" id="PSQE01000002">
    <property type="protein sequence ID" value="RHN73064.1"/>
    <property type="molecule type" value="Genomic_DNA"/>
</dbReference>
<feature type="short sequence motif" description="LxCxE motif" evidence="5">
    <location>
        <begin position="206"/>
        <end position="210"/>
    </location>
</feature>
<feature type="short sequence motif" description="VHIID" evidence="5">
    <location>
        <begin position="316"/>
        <end position="320"/>
    </location>
</feature>
<dbReference type="GO" id="GO:0009610">
    <property type="term" value="P:response to symbiotic fungus"/>
    <property type="evidence" value="ECO:0007669"/>
    <property type="project" value="UniProtKB-ARBA"/>
</dbReference>
<comment type="subcellular location">
    <subcellularLocation>
        <location evidence="1">Nucleus</location>
    </subcellularLocation>
</comment>
<evidence type="ECO:0000256" key="1">
    <source>
        <dbReference type="ARBA" id="ARBA00004123"/>
    </source>
</evidence>
<feature type="region of interest" description="SAW" evidence="5">
    <location>
        <begin position="501"/>
        <end position="576"/>
    </location>
</feature>